<proteinExistence type="inferred from homology"/>
<dbReference type="AlphaFoldDB" id="A0AAU7DG26"/>
<dbReference type="Pfam" id="PF00012">
    <property type="entry name" value="HSP70"/>
    <property type="match status" value="2"/>
</dbReference>
<dbReference type="PROSITE" id="PS01036">
    <property type="entry name" value="HSP70_3"/>
    <property type="match status" value="1"/>
</dbReference>
<evidence type="ECO:0000313" key="4">
    <source>
        <dbReference type="EMBL" id="XBH15766.1"/>
    </source>
</evidence>
<dbReference type="PRINTS" id="PR00301">
    <property type="entry name" value="HEATSHOCK70"/>
</dbReference>
<dbReference type="EMBL" id="CP121196">
    <property type="protein sequence ID" value="XBH15766.1"/>
    <property type="molecule type" value="Genomic_DNA"/>
</dbReference>
<dbReference type="PANTHER" id="PTHR19375">
    <property type="entry name" value="HEAT SHOCK PROTEIN 70KDA"/>
    <property type="match status" value="1"/>
</dbReference>
<dbReference type="InterPro" id="IPR042054">
    <property type="entry name" value="YegD-like"/>
</dbReference>
<comment type="similarity">
    <text evidence="1">Belongs to the heat shock protein 70 family.</text>
</comment>
<dbReference type="InterPro" id="IPR043129">
    <property type="entry name" value="ATPase_NBD"/>
</dbReference>
<dbReference type="Gene3D" id="3.30.420.40">
    <property type="match status" value="2"/>
</dbReference>
<evidence type="ECO:0000256" key="3">
    <source>
        <dbReference type="ARBA" id="ARBA00022840"/>
    </source>
</evidence>
<dbReference type="GO" id="GO:0140662">
    <property type="term" value="F:ATP-dependent protein folding chaperone"/>
    <property type="evidence" value="ECO:0007669"/>
    <property type="project" value="InterPro"/>
</dbReference>
<dbReference type="RefSeq" id="WP_348260997.1">
    <property type="nucleotide sequence ID" value="NZ_CP121196.1"/>
</dbReference>
<protein>
    <submittedName>
        <fullName evidence="4">Hsp70 family protein</fullName>
    </submittedName>
</protein>
<evidence type="ECO:0000256" key="2">
    <source>
        <dbReference type="ARBA" id="ARBA00022741"/>
    </source>
</evidence>
<keyword evidence="3" id="KW-0067">ATP-binding</keyword>
<dbReference type="SUPFAM" id="SSF53067">
    <property type="entry name" value="Actin-like ATPase domain"/>
    <property type="match status" value="2"/>
</dbReference>
<gene>
    <name evidence="4" type="ORF">P8935_14425</name>
</gene>
<evidence type="ECO:0000256" key="1">
    <source>
        <dbReference type="ARBA" id="ARBA00007381"/>
    </source>
</evidence>
<dbReference type="CDD" id="cd10231">
    <property type="entry name" value="ASKHA_NBD_HSP70_YegD-like"/>
    <property type="match status" value="1"/>
</dbReference>
<dbReference type="InterPro" id="IPR018181">
    <property type="entry name" value="Heat_shock_70_CS"/>
</dbReference>
<reference evidence="4" key="1">
    <citation type="submission" date="2023-03" db="EMBL/GenBank/DDBJ databases">
        <title>Edaphobacter sp.</title>
        <authorList>
            <person name="Huber K.J."/>
            <person name="Papendorf J."/>
            <person name="Pilke C."/>
            <person name="Bunk B."/>
            <person name="Sproeer C."/>
            <person name="Pester M."/>
        </authorList>
    </citation>
    <scope>NUCLEOTIDE SEQUENCE</scope>
    <source>
        <strain evidence="4">DSM 110680</strain>
    </source>
</reference>
<dbReference type="GO" id="GO:0005524">
    <property type="term" value="F:ATP binding"/>
    <property type="evidence" value="ECO:0007669"/>
    <property type="project" value="UniProtKB-KW"/>
</dbReference>
<sequence length="440" mass="48992">MWTADERHLAVGFDFGTTNSSVAIAGADAQVKLASFPLAGIETQSFRSVLYFEQYKTSEGHKRAHSLTGPAAIEHYLQTDEKGRLVQSLKSHLSSRTLTGTEVFGRRYKLEELISRMLSDLRKHTVNQFGKQIRYAMVGRPVRFVGAETDEDQEFSVARLRAAFALAGFEHVDFEMEPVAAAYTYESTLDHDELILIGDFGGGTSDFSLLRVGPEVRRRGRKPEDLLGNSGVGLAGDAFDARIIRKLVSPALGSDSEARSLNKLLPAVPAWIYANLERWHYLSFLRTNNVREILRSARIRALEPEKIEALIAIVEEDLGYQLHQAVQELKFALSRLDNAEFRFRGAGMDLRIPVTRTKFESWIQEELAAIESAVDTLLQSSGIKPSEIDRVFLTGGSSFVPAVRQIFESRFGADRIRGGNEFTSVAHGLALRAAESLRRG</sequence>
<organism evidence="4">
    <name type="scientific">Telmatobacter sp. DSM 110680</name>
    <dbReference type="NCBI Taxonomy" id="3036704"/>
    <lineage>
        <taxon>Bacteria</taxon>
        <taxon>Pseudomonadati</taxon>
        <taxon>Acidobacteriota</taxon>
        <taxon>Terriglobia</taxon>
        <taxon>Terriglobales</taxon>
        <taxon>Acidobacteriaceae</taxon>
        <taxon>Telmatobacter</taxon>
    </lineage>
</organism>
<accession>A0AAU7DG26</accession>
<dbReference type="InterPro" id="IPR013126">
    <property type="entry name" value="Hsp_70_fam"/>
</dbReference>
<name>A0AAU7DG26_9BACT</name>
<keyword evidence="2" id="KW-0547">Nucleotide-binding</keyword>